<proteinExistence type="predicted"/>
<comment type="caution">
    <text evidence="1">The sequence shown here is derived from an EMBL/GenBank/DDBJ whole genome shotgun (WGS) entry which is preliminary data.</text>
</comment>
<organism evidence="1">
    <name type="scientific">marine sediment metagenome</name>
    <dbReference type="NCBI Taxonomy" id="412755"/>
    <lineage>
        <taxon>unclassified sequences</taxon>
        <taxon>metagenomes</taxon>
        <taxon>ecological metagenomes</taxon>
    </lineage>
</organism>
<gene>
    <name evidence="1" type="ORF">LCGC14_2845620</name>
</gene>
<name>A0A0F9B0Y3_9ZZZZ</name>
<sequence>MTVFRQQFTSLLEPILEDISNDKSYRRKESVFLRLYDKVKTSSKAKETLFEWAGLGDFQEKPEGQTIT</sequence>
<dbReference type="AlphaFoldDB" id="A0A0F9B0Y3"/>
<dbReference type="EMBL" id="LAZR01054586">
    <property type="protein sequence ID" value="KKK78231.1"/>
    <property type="molecule type" value="Genomic_DNA"/>
</dbReference>
<reference evidence="1" key="1">
    <citation type="journal article" date="2015" name="Nature">
        <title>Complex archaea that bridge the gap between prokaryotes and eukaryotes.</title>
        <authorList>
            <person name="Spang A."/>
            <person name="Saw J.H."/>
            <person name="Jorgensen S.L."/>
            <person name="Zaremba-Niedzwiedzka K."/>
            <person name="Martijn J."/>
            <person name="Lind A.E."/>
            <person name="van Eijk R."/>
            <person name="Schleper C."/>
            <person name="Guy L."/>
            <person name="Ettema T.J."/>
        </authorList>
    </citation>
    <scope>NUCLEOTIDE SEQUENCE</scope>
</reference>
<feature type="non-terminal residue" evidence="1">
    <location>
        <position position="68"/>
    </location>
</feature>
<accession>A0A0F9B0Y3</accession>
<protein>
    <submittedName>
        <fullName evidence="1">Uncharacterized protein</fullName>
    </submittedName>
</protein>
<evidence type="ECO:0000313" key="1">
    <source>
        <dbReference type="EMBL" id="KKK78231.1"/>
    </source>
</evidence>